<dbReference type="PRINTS" id="PR00725">
    <property type="entry name" value="DADACBPTASE1"/>
</dbReference>
<feature type="chain" id="PRO_5046897581" evidence="9">
    <location>
        <begin position="28"/>
        <end position="410"/>
    </location>
</feature>
<keyword evidence="6" id="KW-0961">Cell wall biogenesis/degradation</keyword>
<keyword evidence="12" id="KW-1185">Reference proteome</keyword>
<keyword evidence="5" id="KW-0573">Peptidoglycan synthesis</keyword>
<organism evidence="11 12">
    <name type="scientific">Paenibacillus artemisiicola</name>
    <dbReference type="NCBI Taxonomy" id="1172618"/>
    <lineage>
        <taxon>Bacteria</taxon>
        <taxon>Bacillati</taxon>
        <taxon>Bacillota</taxon>
        <taxon>Bacilli</taxon>
        <taxon>Bacillales</taxon>
        <taxon>Paenibacillaceae</taxon>
        <taxon>Paenibacillus</taxon>
    </lineage>
</organism>
<dbReference type="InterPro" id="IPR001967">
    <property type="entry name" value="Peptidase_S11_N"/>
</dbReference>
<proteinExistence type="inferred from homology"/>
<comment type="caution">
    <text evidence="11">The sequence shown here is derived from an EMBL/GenBank/DDBJ whole genome shotgun (WGS) entry which is preliminary data.</text>
</comment>
<evidence type="ECO:0000256" key="9">
    <source>
        <dbReference type="SAM" id="SignalP"/>
    </source>
</evidence>
<reference evidence="11 12" key="1">
    <citation type="submission" date="2021-03" db="EMBL/GenBank/DDBJ databases">
        <title>Paenibacillus artemisicola MWE-103 whole genome sequence.</title>
        <authorList>
            <person name="Ham Y.J."/>
        </authorList>
    </citation>
    <scope>NUCLEOTIDE SEQUENCE [LARGE SCALE GENOMIC DNA]</scope>
    <source>
        <strain evidence="11 12">MWE-103</strain>
    </source>
</reference>
<gene>
    <name evidence="11" type="ORF">I8J29_00060</name>
</gene>
<keyword evidence="11" id="KW-0645">Protease</keyword>
<dbReference type="SUPFAM" id="SSF56601">
    <property type="entry name" value="beta-lactamase/transpeptidase-like"/>
    <property type="match status" value="1"/>
</dbReference>
<evidence type="ECO:0000259" key="10">
    <source>
        <dbReference type="Pfam" id="PF00768"/>
    </source>
</evidence>
<dbReference type="InterPro" id="IPR018044">
    <property type="entry name" value="Peptidase_S11"/>
</dbReference>
<feature type="signal peptide" evidence="9">
    <location>
        <begin position="1"/>
        <end position="27"/>
    </location>
</feature>
<accession>A0ABS3W2M0</accession>
<evidence type="ECO:0000256" key="4">
    <source>
        <dbReference type="ARBA" id="ARBA00022960"/>
    </source>
</evidence>
<dbReference type="GO" id="GO:0004180">
    <property type="term" value="F:carboxypeptidase activity"/>
    <property type="evidence" value="ECO:0007669"/>
    <property type="project" value="UniProtKB-KW"/>
</dbReference>
<feature type="domain" description="Peptidase S11 D-alanyl-D-alanine carboxypeptidase A N-terminal" evidence="10">
    <location>
        <begin position="33"/>
        <end position="258"/>
    </location>
</feature>
<dbReference type="Gene3D" id="3.40.710.10">
    <property type="entry name" value="DD-peptidase/beta-lactamase superfamily"/>
    <property type="match status" value="1"/>
</dbReference>
<dbReference type="PANTHER" id="PTHR21581">
    <property type="entry name" value="D-ALANYL-D-ALANINE CARBOXYPEPTIDASE"/>
    <property type="match status" value="1"/>
</dbReference>
<comment type="similarity">
    <text evidence="1 7">Belongs to the peptidase S11 family.</text>
</comment>
<name>A0ABS3W2M0_9BACL</name>
<keyword evidence="3" id="KW-0378">Hydrolase</keyword>
<evidence type="ECO:0000256" key="1">
    <source>
        <dbReference type="ARBA" id="ARBA00007164"/>
    </source>
</evidence>
<dbReference type="Proteomes" id="UP000670947">
    <property type="component" value="Unassembled WGS sequence"/>
</dbReference>
<evidence type="ECO:0000256" key="5">
    <source>
        <dbReference type="ARBA" id="ARBA00022984"/>
    </source>
</evidence>
<evidence type="ECO:0000256" key="7">
    <source>
        <dbReference type="RuleBase" id="RU004016"/>
    </source>
</evidence>
<feature type="transmembrane region" description="Helical" evidence="8">
    <location>
        <begin position="380"/>
        <end position="399"/>
    </location>
</feature>
<keyword evidence="8" id="KW-1133">Transmembrane helix</keyword>
<evidence type="ECO:0000256" key="8">
    <source>
        <dbReference type="SAM" id="Phobius"/>
    </source>
</evidence>
<evidence type="ECO:0000256" key="6">
    <source>
        <dbReference type="ARBA" id="ARBA00023316"/>
    </source>
</evidence>
<keyword evidence="8" id="KW-0812">Transmembrane</keyword>
<dbReference type="RefSeq" id="WP_208845557.1">
    <property type="nucleotide sequence ID" value="NZ_JAGGDJ010000001.1"/>
</dbReference>
<keyword evidence="11" id="KW-0121">Carboxypeptidase</keyword>
<evidence type="ECO:0000256" key="2">
    <source>
        <dbReference type="ARBA" id="ARBA00022729"/>
    </source>
</evidence>
<dbReference type="EMBL" id="JAGGDJ010000001">
    <property type="protein sequence ID" value="MBO7742566.1"/>
    <property type="molecule type" value="Genomic_DNA"/>
</dbReference>
<keyword evidence="2 9" id="KW-0732">Signal</keyword>
<dbReference type="InterPro" id="IPR012338">
    <property type="entry name" value="Beta-lactam/transpept-like"/>
</dbReference>
<sequence length="410" mass="44384">MKALVWKRRLAALLVLASFGWASPVRAETADDARPELASEAAVLIDAKTGTVLYARNPDEQEYPASITKIVTGIIAIEDVSDLAATVTVSKEARGEDGTRVYLAEGEKLPLLNLLYGMLMNSGNDAATAIAEYVDGSKAKFAERMNAFAKDKAGAANTHFVNPSGLPDPRQYTTAMDMAKIARYAMQNELFRTIVGTKRMPWNGEEWKSELINHNEMLGRYEGTTGVKNGYTGDAGFTLVTSAKRGGMELIGVLLKSPTKSLLYKDMTKLLDYGFDRFALQQVTAANPAYPLAAGAEFVRTGPLYAVVPRGETPAVSVLPDGEVRVRTSLGVAAAGRLRPAVPSLAAIAARYPAVKAAELREDDGGKRAREPGSAKKAEIFVVWVGMLVYLALIAAIRAKRHRLERERSF</sequence>
<keyword evidence="4" id="KW-0133">Cell shape</keyword>
<evidence type="ECO:0000313" key="12">
    <source>
        <dbReference type="Proteomes" id="UP000670947"/>
    </source>
</evidence>
<evidence type="ECO:0000256" key="3">
    <source>
        <dbReference type="ARBA" id="ARBA00022801"/>
    </source>
</evidence>
<dbReference type="Pfam" id="PF00768">
    <property type="entry name" value="Peptidase_S11"/>
    <property type="match status" value="1"/>
</dbReference>
<evidence type="ECO:0000313" key="11">
    <source>
        <dbReference type="EMBL" id="MBO7742566.1"/>
    </source>
</evidence>
<protein>
    <submittedName>
        <fullName evidence="11">D-alanyl-D-alanine carboxypeptidase</fullName>
    </submittedName>
</protein>
<dbReference type="PANTHER" id="PTHR21581:SF33">
    <property type="entry name" value="D-ALANYL-D-ALANINE CARBOXYPEPTIDASE DACB"/>
    <property type="match status" value="1"/>
</dbReference>
<keyword evidence="8" id="KW-0472">Membrane</keyword>